<comment type="caution">
    <text evidence="1">The sequence shown here is derived from an EMBL/GenBank/DDBJ whole genome shotgun (WGS) entry which is preliminary data.</text>
</comment>
<protein>
    <submittedName>
        <fullName evidence="1">Uncharacterized protein</fullName>
    </submittedName>
</protein>
<reference evidence="1 2" key="1">
    <citation type="journal article" date="2014" name="Int. J. Syst. Evol. Microbiol.">
        <title>Complete genome sequence of Corynebacterium casei LMG S-19264T (=DSM 44701T), isolated from a smear-ripened cheese.</title>
        <authorList>
            <consortium name="US DOE Joint Genome Institute (JGI-PGF)"/>
            <person name="Walter F."/>
            <person name="Albersmeier A."/>
            <person name="Kalinowski J."/>
            <person name="Ruckert C."/>
        </authorList>
    </citation>
    <scope>NUCLEOTIDE SEQUENCE [LARGE SCALE GENOMIC DNA]</scope>
    <source>
        <strain evidence="1 2">KCTC 19473</strain>
    </source>
</reference>
<evidence type="ECO:0000313" key="2">
    <source>
        <dbReference type="Proteomes" id="UP000654947"/>
    </source>
</evidence>
<sequence length="137" mass="14920">MNNPRLHQELRNWAKGYSPDVAAVELLISHDVWTRREDFHRYLWTSYDADGRPITAIDWESLSEVRTSGLIGSSSEMAILDIALSLAAGKPISLAEVLGLDATNTAAVATAVVRAAQHTDTVTVTLADPDQPPIALR</sequence>
<keyword evidence="2" id="KW-1185">Reference proteome</keyword>
<accession>A0A918XBJ8</accession>
<organism evidence="1 2">
    <name type="scientific">Nocardiopsis kunsanensis</name>
    <dbReference type="NCBI Taxonomy" id="141693"/>
    <lineage>
        <taxon>Bacteria</taxon>
        <taxon>Bacillati</taxon>
        <taxon>Actinomycetota</taxon>
        <taxon>Actinomycetes</taxon>
        <taxon>Streptosporangiales</taxon>
        <taxon>Nocardiopsidaceae</taxon>
        <taxon>Nocardiopsis</taxon>
    </lineage>
</organism>
<proteinExistence type="predicted"/>
<dbReference type="EMBL" id="BMXL01000007">
    <property type="protein sequence ID" value="GHD23403.1"/>
    <property type="molecule type" value="Genomic_DNA"/>
</dbReference>
<name>A0A918XBJ8_9ACTN</name>
<gene>
    <name evidence="1" type="ORF">GCM10007147_18600</name>
</gene>
<dbReference type="RefSeq" id="WP_193517761.1">
    <property type="nucleotide sequence ID" value="NZ_BMXL01000007.1"/>
</dbReference>
<dbReference type="Proteomes" id="UP000654947">
    <property type="component" value="Unassembled WGS sequence"/>
</dbReference>
<evidence type="ECO:0000313" key="1">
    <source>
        <dbReference type="EMBL" id="GHD23403.1"/>
    </source>
</evidence>
<dbReference type="AlphaFoldDB" id="A0A918XBJ8"/>